<name>A0AAQ4CWW8_AMBAM</name>
<proteinExistence type="predicted"/>
<organism evidence="1 2">
    <name type="scientific">Amblyomma americanum</name>
    <name type="common">Lone star tick</name>
    <dbReference type="NCBI Taxonomy" id="6943"/>
    <lineage>
        <taxon>Eukaryota</taxon>
        <taxon>Metazoa</taxon>
        <taxon>Ecdysozoa</taxon>
        <taxon>Arthropoda</taxon>
        <taxon>Chelicerata</taxon>
        <taxon>Arachnida</taxon>
        <taxon>Acari</taxon>
        <taxon>Parasitiformes</taxon>
        <taxon>Ixodida</taxon>
        <taxon>Ixodoidea</taxon>
        <taxon>Ixodidae</taxon>
        <taxon>Amblyomminae</taxon>
        <taxon>Amblyomma</taxon>
    </lineage>
</organism>
<dbReference type="EMBL" id="JARKHS020036876">
    <property type="protein sequence ID" value="KAK8754708.1"/>
    <property type="molecule type" value="Genomic_DNA"/>
</dbReference>
<sequence>MSCCSGRKGTGIMPYCKVEQYCYLLLGLFRSRERGGMTETGDEGGLRAEWLAAANADETAREDAGPPASNSRRALACGVGSQMSSSSCLLFVSSSDIESSSGRCEQLSISLAAGHPLIW</sequence>
<gene>
    <name evidence="1" type="ORF">V5799_002591</name>
</gene>
<evidence type="ECO:0000313" key="1">
    <source>
        <dbReference type="EMBL" id="KAK8754708.1"/>
    </source>
</evidence>
<comment type="caution">
    <text evidence="1">The sequence shown here is derived from an EMBL/GenBank/DDBJ whole genome shotgun (WGS) entry which is preliminary data.</text>
</comment>
<accession>A0AAQ4CWW8</accession>
<keyword evidence="2" id="KW-1185">Reference proteome</keyword>
<reference evidence="1 2" key="1">
    <citation type="journal article" date="2023" name="Arcadia Sci">
        <title>De novo assembly of a long-read Amblyomma americanum tick genome.</title>
        <authorList>
            <person name="Chou S."/>
            <person name="Poskanzer K.E."/>
            <person name="Rollins M."/>
            <person name="Thuy-Boun P.S."/>
        </authorList>
    </citation>
    <scope>NUCLEOTIDE SEQUENCE [LARGE SCALE GENOMIC DNA]</scope>
    <source>
        <strain evidence="1">F_SG_1</strain>
        <tissue evidence="1">Salivary glands</tissue>
    </source>
</reference>
<protein>
    <submittedName>
        <fullName evidence="1">Uncharacterized protein</fullName>
    </submittedName>
</protein>
<evidence type="ECO:0000313" key="2">
    <source>
        <dbReference type="Proteomes" id="UP001321473"/>
    </source>
</evidence>
<dbReference type="AlphaFoldDB" id="A0AAQ4CWW8"/>
<dbReference type="Proteomes" id="UP001321473">
    <property type="component" value="Unassembled WGS sequence"/>
</dbReference>